<evidence type="ECO:0000256" key="1">
    <source>
        <dbReference type="ARBA" id="ARBA00008792"/>
    </source>
</evidence>
<evidence type="ECO:0000256" key="3">
    <source>
        <dbReference type="ARBA" id="ARBA00022741"/>
    </source>
</evidence>
<reference evidence="10" key="1">
    <citation type="submission" date="2015-04" db="EMBL/GenBank/DDBJ databases">
        <title>The genome sequence of the plant pathogenic Rhizarian Plasmodiophora brassicae reveals insights in its biotrophic life cycle and the origin of chitin synthesis.</title>
        <authorList>
            <person name="Schwelm A."/>
            <person name="Fogelqvist J."/>
            <person name="Knaust A."/>
            <person name="Julke S."/>
            <person name="Lilja T."/>
            <person name="Dhandapani V."/>
            <person name="Bonilla-Rosso G."/>
            <person name="Karlsson M."/>
            <person name="Shevchenko A."/>
            <person name="Choi S.R."/>
            <person name="Kim H.G."/>
            <person name="Park J.Y."/>
            <person name="Lim Y.P."/>
            <person name="Ludwig-Muller J."/>
            <person name="Dixelius C."/>
        </authorList>
    </citation>
    <scope>NUCLEOTIDE SEQUENCE</scope>
    <source>
        <tissue evidence="10">Potato root galls</tissue>
    </source>
</reference>
<dbReference type="FunFam" id="3.40.50.300:FF:000578">
    <property type="entry name" value="probable ATP-dependent RNA helicase DHX35"/>
    <property type="match status" value="1"/>
</dbReference>
<dbReference type="PROSITE" id="PS51194">
    <property type="entry name" value="HELICASE_CTER"/>
    <property type="match status" value="1"/>
</dbReference>
<dbReference type="InterPro" id="IPR002464">
    <property type="entry name" value="DNA/RNA_helicase_DEAH_CS"/>
</dbReference>
<protein>
    <recommendedName>
        <fullName evidence="2">RNA helicase</fullName>
        <ecNumber evidence="2">3.6.4.13</ecNumber>
    </recommendedName>
</protein>
<keyword evidence="4" id="KW-0378">Hydrolase</keyword>
<dbReference type="CDD" id="cd18791">
    <property type="entry name" value="SF2_C_RHA"/>
    <property type="match status" value="1"/>
</dbReference>
<dbReference type="PROSITE" id="PS51192">
    <property type="entry name" value="HELICASE_ATP_BIND_1"/>
    <property type="match status" value="1"/>
</dbReference>
<keyword evidence="5" id="KW-0347">Helicase</keyword>
<proteinExistence type="inferred from homology"/>
<dbReference type="InterPro" id="IPR001650">
    <property type="entry name" value="Helicase_C-like"/>
</dbReference>
<dbReference type="CDD" id="cd17917">
    <property type="entry name" value="DEXHc_RHA-like"/>
    <property type="match status" value="1"/>
</dbReference>
<dbReference type="AlphaFoldDB" id="A0A0H5R207"/>
<evidence type="ECO:0000259" key="9">
    <source>
        <dbReference type="PROSITE" id="PS51194"/>
    </source>
</evidence>
<accession>A0A0H5R207</accession>
<dbReference type="Pfam" id="PF04408">
    <property type="entry name" value="WHD_HA2"/>
    <property type="match status" value="1"/>
</dbReference>
<keyword evidence="6" id="KW-0067">ATP-binding</keyword>
<dbReference type="Pfam" id="PF00270">
    <property type="entry name" value="DEAD"/>
    <property type="match status" value="1"/>
</dbReference>
<dbReference type="EC" id="3.6.4.13" evidence="2"/>
<feature type="domain" description="Helicase ATP-binding" evidence="8">
    <location>
        <begin position="26"/>
        <end position="191"/>
    </location>
</feature>
<dbReference type="SMART" id="SM00487">
    <property type="entry name" value="DEXDc"/>
    <property type="match status" value="1"/>
</dbReference>
<name>A0A0H5R207_9EUKA</name>
<evidence type="ECO:0000256" key="2">
    <source>
        <dbReference type="ARBA" id="ARBA00012552"/>
    </source>
</evidence>
<dbReference type="GO" id="GO:0016787">
    <property type="term" value="F:hydrolase activity"/>
    <property type="evidence" value="ECO:0007669"/>
    <property type="project" value="UniProtKB-KW"/>
</dbReference>
<evidence type="ECO:0000259" key="8">
    <source>
        <dbReference type="PROSITE" id="PS51192"/>
    </source>
</evidence>
<organism evidence="10">
    <name type="scientific">Spongospora subterranea</name>
    <dbReference type="NCBI Taxonomy" id="70186"/>
    <lineage>
        <taxon>Eukaryota</taxon>
        <taxon>Sar</taxon>
        <taxon>Rhizaria</taxon>
        <taxon>Endomyxa</taxon>
        <taxon>Phytomyxea</taxon>
        <taxon>Plasmodiophorida</taxon>
        <taxon>Plasmodiophoridae</taxon>
        <taxon>Spongospora</taxon>
    </lineage>
</organism>
<feature type="non-terminal residue" evidence="10">
    <location>
        <position position="1"/>
    </location>
</feature>
<evidence type="ECO:0000256" key="7">
    <source>
        <dbReference type="ARBA" id="ARBA00047984"/>
    </source>
</evidence>
<dbReference type="GO" id="GO:0003723">
    <property type="term" value="F:RNA binding"/>
    <property type="evidence" value="ECO:0007669"/>
    <property type="project" value="TreeGrafter"/>
</dbReference>
<dbReference type="SUPFAM" id="SSF52540">
    <property type="entry name" value="P-loop containing nucleoside triphosphate hydrolases"/>
    <property type="match status" value="1"/>
</dbReference>
<evidence type="ECO:0000256" key="5">
    <source>
        <dbReference type="ARBA" id="ARBA00022806"/>
    </source>
</evidence>
<dbReference type="PANTHER" id="PTHR18934:SF234">
    <property type="entry name" value="PRE-MRNA-SPLICING FACTOR ATP-DEPENDENT RNA HELICASE DEAH4-RELATED"/>
    <property type="match status" value="1"/>
</dbReference>
<dbReference type="PROSITE" id="PS00690">
    <property type="entry name" value="DEAH_ATP_HELICASE"/>
    <property type="match status" value="1"/>
</dbReference>
<dbReference type="InterPro" id="IPR007502">
    <property type="entry name" value="Helicase-assoc_dom"/>
</dbReference>
<comment type="similarity">
    <text evidence="1">Belongs to the DEAD box helicase family. DEAH subfamily.</text>
</comment>
<feature type="domain" description="Helicase C-terminal" evidence="9">
    <location>
        <begin position="215"/>
        <end position="393"/>
    </location>
</feature>
<keyword evidence="3" id="KW-0547">Nucleotide-binding</keyword>
<evidence type="ECO:0000256" key="6">
    <source>
        <dbReference type="ARBA" id="ARBA00022840"/>
    </source>
</evidence>
<dbReference type="InterPro" id="IPR011545">
    <property type="entry name" value="DEAD/DEAH_box_helicase_dom"/>
</dbReference>
<dbReference type="Gene3D" id="1.20.120.1080">
    <property type="match status" value="1"/>
</dbReference>
<dbReference type="GO" id="GO:0003724">
    <property type="term" value="F:RNA helicase activity"/>
    <property type="evidence" value="ECO:0007669"/>
    <property type="project" value="UniProtKB-EC"/>
</dbReference>
<dbReference type="Pfam" id="PF21010">
    <property type="entry name" value="HA2_C"/>
    <property type="match status" value="1"/>
</dbReference>
<dbReference type="InterPro" id="IPR048333">
    <property type="entry name" value="HA2_WH"/>
</dbReference>
<dbReference type="Pfam" id="PF00271">
    <property type="entry name" value="Helicase_C"/>
    <property type="match status" value="1"/>
</dbReference>
<evidence type="ECO:0000256" key="4">
    <source>
        <dbReference type="ARBA" id="ARBA00022801"/>
    </source>
</evidence>
<dbReference type="Gene3D" id="3.40.50.300">
    <property type="entry name" value="P-loop containing nucleotide triphosphate hydrolases"/>
    <property type="match status" value="2"/>
</dbReference>
<dbReference type="EMBL" id="HACM01001402">
    <property type="protein sequence ID" value="CRZ01844.1"/>
    <property type="molecule type" value="Transcribed_RNA"/>
</dbReference>
<dbReference type="PANTHER" id="PTHR18934">
    <property type="entry name" value="ATP-DEPENDENT RNA HELICASE"/>
    <property type="match status" value="1"/>
</dbReference>
<dbReference type="SMART" id="SM00490">
    <property type="entry name" value="HELICc"/>
    <property type="match status" value="1"/>
</dbReference>
<comment type="catalytic activity">
    <reaction evidence="7">
        <text>ATP + H2O = ADP + phosphate + H(+)</text>
        <dbReference type="Rhea" id="RHEA:13065"/>
        <dbReference type="ChEBI" id="CHEBI:15377"/>
        <dbReference type="ChEBI" id="CHEBI:15378"/>
        <dbReference type="ChEBI" id="CHEBI:30616"/>
        <dbReference type="ChEBI" id="CHEBI:43474"/>
        <dbReference type="ChEBI" id="CHEBI:456216"/>
        <dbReference type="EC" id="3.6.4.13"/>
    </reaction>
</comment>
<evidence type="ECO:0000313" key="10">
    <source>
        <dbReference type="EMBL" id="CRZ01844.1"/>
    </source>
</evidence>
<dbReference type="InterPro" id="IPR014001">
    <property type="entry name" value="Helicase_ATP-bd"/>
</dbReference>
<dbReference type="InterPro" id="IPR027417">
    <property type="entry name" value="P-loop_NTPase"/>
</dbReference>
<dbReference type="GO" id="GO:0005524">
    <property type="term" value="F:ATP binding"/>
    <property type="evidence" value="ECO:0007669"/>
    <property type="project" value="UniProtKB-KW"/>
</dbReference>
<dbReference type="SMART" id="SM00847">
    <property type="entry name" value="HA2"/>
    <property type="match status" value="1"/>
</dbReference>
<dbReference type="FunFam" id="3.40.50.300:FF:000145">
    <property type="entry name" value="probable ATP-dependent RNA helicase DHX40"/>
    <property type="match status" value="1"/>
</dbReference>
<sequence length="712" mass="79100">SSPDNNRLPRDMASSLPVSSERELIIQTISTSQFVVISGATGSGKSTQIAQYILDSYLDPSDTRMIAISQPRRVGAVSLARRVAAERDGQVGDLVGYTIRFEDCTSPKTRIRYITDGCLLREVSVDQQLSSYAAVILDEAHERSLQTDILLGLMREIAHSRSSLRVVVTSATLDLEKFSSFFGMCPTLSIPGRCYPVEIVHIDSMEHWRYYVDAAVDLALTVHASKPMGHILVFLTGQDEIERACSLLGKRIDSMLEDDVSMPDVIILPMYGALSSDGQSRIFQQCPPDCRKIIFASNIAETSLTVSGIVYVIDTGLMKQKMFDPVSGISSLSITKISRVSATQRAGRAGRTGPGICYRLYSAEELESFLPETVPEIQRSSLSHSVLLLKEIGISDPLTFKFVDSPPRIAIETALRHLFYIGGLDVDGHLTALGKEMIRLPLDPALSVLLVKSIGRSCVEEMITVAATITAEHLWVTPRGQADEAEAAHARFRSSYGDHITAMVVYDDWVRNGRSQNWADDNYVNGRALQTASMVRRQLSEMMKSARRHCSPKSVDPILECRKIIAQSLFDRCVHRVSEGLYRPYRNPARLLHQRHDPLFGVHFQSSIRCLQPKWVVYGELSSSNNARPVMRRVTVIEIDWISNLLPRLQEANTSRLTGHTLEPAPKSLTSPAPALDVLNSPKRVPPLDSCAVQRVAAARQRFAERKRLKTL</sequence>